<evidence type="ECO:0000313" key="2">
    <source>
        <dbReference type="Proteomes" id="UP000253383"/>
    </source>
</evidence>
<proteinExistence type="predicted"/>
<accession>A0A368JGS9</accession>
<dbReference type="AlphaFoldDB" id="A0A368JGS9"/>
<dbReference type="SUPFAM" id="SSF52833">
    <property type="entry name" value="Thioredoxin-like"/>
    <property type="match status" value="1"/>
</dbReference>
<organism evidence="1 2">
    <name type="scientific">Larkinella punicea</name>
    <dbReference type="NCBI Taxonomy" id="2315727"/>
    <lineage>
        <taxon>Bacteria</taxon>
        <taxon>Pseudomonadati</taxon>
        <taxon>Bacteroidota</taxon>
        <taxon>Cytophagia</taxon>
        <taxon>Cytophagales</taxon>
        <taxon>Spirosomataceae</taxon>
        <taxon>Larkinella</taxon>
    </lineage>
</organism>
<dbReference type="Proteomes" id="UP000253383">
    <property type="component" value="Unassembled WGS sequence"/>
</dbReference>
<dbReference type="OrthoDB" id="964174at2"/>
<name>A0A368JGS9_9BACT</name>
<dbReference type="Gene3D" id="3.40.30.10">
    <property type="entry name" value="Glutaredoxin"/>
    <property type="match status" value="1"/>
</dbReference>
<evidence type="ECO:0000313" key="1">
    <source>
        <dbReference type="EMBL" id="RCR66869.1"/>
    </source>
</evidence>
<reference evidence="1 2" key="1">
    <citation type="submission" date="2018-07" db="EMBL/GenBank/DDBJ databases">
        <title>Genome analysis of Larkinella rosea.</title>
        <authorList>
            <person name="Zhou Z."/>
            <person name="Wang G."/>
        </authorList>
    </citation>
    <scope>NUCLEOTIDE SEQUENCE [LARGE SCALE GENOMIC DNA]</scope>
    <source>
        <strain evidence="2">zzj9</strain>
    </source>
</reference>
<dbReference type="CDD" id="cd02947">
    <property type="entry name" value="TRX_family"/>
    <property type="match status" value="1"/>
</dbReference>
<dbReference type="InterPro" id="IPR036249">
    <property type="entry name" value="Thioredoxin-like_sf"/>
</dbReference>
<keyword evidence="2" id="KW-1185">Reference proteome</keyword>
<sequence>MNFKDPYPVQTPTRLAVLLLFMPSERTDRMQQAWLRTLADSLQHQLSSQVQVLKIDELAHQDVFRSFDITQTPSFVLVQRGVELWRQVGMPQEDLSALLSERLVAASAQVFKA</sequence>
<dbReference type="EMBL" id="QOWE01000024">
    <property type="protein sequence ID" value="RCR66869.1"/>
    <property type="molecule type" value="Genomic_DNA"/>
</dbReference>
<gene>
    <name evidence="1" type="ORF">DUE52_24850</name>
</gene>
<comment type="caution">
    <text evidence="1">The sequence shown here is derived from an EMBL/GenBank/DDBJ whole genome shotgun (WGS) entry which is preliminary data.</text>
</comment>
<protein>
    <submittedName>
        <fullName evidence="1">Thioredoxin</fullName>
    </submittedName>
</protein>